<sequence>MRIALVAGGAGGLGYATATRFAQAGMAVAIADLDGEAAGKLAAALPGQGHCAIPFNIADEASVISGFERIEREMGAVAVLAQFAGIIGAGGAGAGIALADATVEDWDRVQSVNARGTFLCIREMARRRRHLSVEHGRIITLSSGAGQLGSVQSGVAYSSSKAAIIGLTRVAARELAPLGITVNSIAPGPIDTPMLALAISATGEQRRYSSLDAVPLRRIGRPEEVASAAAYLASPEADYVTGTTLDVNGGIHMH</sequence>
<dbReference type="PANTHER" id="PTHR42760">
    <property type="entry name" value="SHORT-CHAIN DEHYDROGENASES/REDUCTASES FAMILY MEMBER"/>
    <property type="match status" value="1"/>
</dbReference>
<dbReference type="RefSeq" id="WP_327617744.1">
    <property type="nucleotide sequence ID" value="NZ_JAYWTM010000006.1"/>
</dbReference>
<evidence type="ECO:0000256" key="2">
    <source>
        <dbReference type="ARBA" id="ARBA00023002"/>
    </source>
</evidence>
<keyword evidence="2" id="KW-0560">Oxidoreductase</keyword>
<dbReference type="PANTHER" id="PTHR42760:SF133">
    <property type="entry name" value="3-OXOACYL-[ACYL-CARRIER-PROTEIN] REDUCTASE"/>
    <property type="match status" value="1"/>
</dbReference>
<keyword evidence="4" id="KW-1185">Reference proteome</keyword>
<evidence type="ECO:0000313" key="4">
    <source>
        <dbReference type="Proteomes" id="UP001309705"/>
    </source>
</evidence>
<dbReference type="Pfam" id="PF13561">
    <property type="entry name" value="adh_short_C2"/>
    <property type="match status" value="1"/>
</dbReference>
<accession>A0ABU6JQ89</accession>
<gene>
    <name evidence="3" type="ORF">VSX58_08895</name>
</gene>
<comment type="caution">
    <text evidence="3">The sequence shown here is derived from an EMBL/GenBank/DDBJ whole genome shotgun (WGS) entry which is preliminary data.</text>
</comment>
<dbReference type="PRINTS" id="PR00080">
    <property type="entry name" value="SDRFAMILY"/>
</dbReference>
<protein>
    <submittedName>
        <fullName evidence="3">SDR family oxidoreductase</fullName>
    </submittedName>
</protein>
<proteinExistence type="inferred from homology"/>
<dbReference type="InterPro" id="IPR036291">
    <property type="entry name" value="NAD(P)-bd_dom_sf"/>
</dbReference>
<dbReference type="Gene3D" id="3.40.50.720">
    <property type="entry name" value="NAD(P)-binding Rossmann-like Domain"/>
    <property type="match status" value="1"/>
</dbReference>
<dbReference type="EMBL" id="JAYWTM010000006">
    <property type="protein sequence ID" value="MEC5342725.1"/>
    <property type="molecule type" value="Genomic_DNA"/>
</dbReference>
<dbReference type="PRINTS" id="PR00081">
    <property type="entry name" value="GDHRDH"/>
</dbReference>
<dbReference type="SUPFAM" id="SSF51735">
    <property type="entry name" value="NAD(P)-binding Rossmann-fold domains"/>
    <property type="match status" value="1"/>
</dbReference>
<evidence type="ECO:0000256" key="1">
    <source>
        <dbReference type="ARBA" id="ARBA00006484"/>
    </source>
</evidence>
<dbReference type="InterPro" id="IPR002347">
    <property type="entry name" value="SDR_fam"/>
</dbReference>
<reference evidence="3 4" key="1">
    <citation type="journal article" date="2017" name="Int. J. Syst. Evol. Microbiol.">
        <title>Brenneria populi subsp. brevivirga subsp. nov. isolated from symptomatic bark of Populus x euramericana canker, and description of Brenneria populi subsp. populi subsp. nov.</title>
        <authorList>
            <person name="Zheng M.H."/>
            <person name="Piao C.G."/>
            <person name="Xue H."/>
            <person name="Guo M.W."/>
            <person name="Li Y."/>
        </authorList>
    </citation>
    <scope>NUCLEOTIDE SEQUENCE [LARGE SCALE GENOMIC DNA]</scope>
    <source>
        <strain evidence="3 4">D9-5</strain>
    </source>
</reference>
<comment type="similarity">
    <text evidence="1">Belongs to the short-chain dehydrogenases/reductases (SDR) family.</text>
</comment>
<name>A0ABU6JQ89_9GAMM</name>
<dbReference type="Proteomes" id="UP001309705">
    <property type="component" value="Unassembled WGS sequence"/>
</dbReference>
<evidence type="ECO:0000313" key="3">
    <source>
        <dbReference type="EMBL" id="MEC5342725.1"/>
    </source>
</evidence>
<organism evidence="3 4">
    <name type="scientific">Brenneria populi</name>
    <dbReference type="NCBI Taxonomy" id="1505588"/>
    <lineage>
        <taxon>Bacteria</taxon>
        <taxon>Pseudomonadati</taxon>
        <taxon>Pseudomonadota</taxon>
        <taxon>Gammaproteobacteria</taxon>
        <taxon>Enterobacterales</taxon>
        <taxon>Pectobacteriaceae</taxon>
        <taxon>Brenneria</taxon>
    </lineage>
</organism>